<protein>
    <submittedName>
        <fullName evidence="2">DUF4371 domain-containing protein</fullName>
    </submittedName>
</protein>
<dbReference type="Proteomes" id="UP000887579">
    <property type="component" value="Unplaced"/>
</dbReference>
<accession>A0AC34FGI9</accession>
<name>A0AC34FGI9_9BILA</name>
<evidence type="ECO:0000313" key="2">
    <source>
        <dbReference type="WBParaSite" id="ES5_v2.g15929.t1"/>
    </source>
</evidence>
<organism evidence="1 2">
    <name type="scientific">Panagrolaimus sp. ES5</name>
    <dbReference type="NCBI Taxonomy" id="591445"/>
    <lineage>
        <taxon>Eukaryota</taxon>
        <taxon>Metazoa</taxon>
        <taxon>Ecdysozoa</taxon>
        <taxon>Nematoda</taxon>
        <taxon>Chromadorea</taxon>
        <taxon>Rhabditida</taxon>
        <taxon>Tylenchina</taxon>
        <taxon>Panagrolaimomorpha</taxon>
        <taxon>Panagrolaimoidea</taxon>
        <taxon>Panagrolaimidae</taxon>
        <taxon>Panagrolaimus</taxon>
    </lineage>
</organism>
<sequence>MKELASKFYAKVTAEAIKIMNDFKISFLQAIGANAGTCNANDDPNRIYPWNDKSLWSKADDRLITSAFDGKLKLTDNQKTWLKIIPTNNPNNPGFGCRICQDHLRRNPHLQPEQYGDFAKPGGTFLDENKTPNERLLYWRSKILKHETPYLNDKKQLRNHARIIIRMKNLILEPPQSYLKNVQGNFDLNQVYTSRVFLTAYTVVKKHISFRLFPTLIKLLQSSRALPPTIKHNNRRSFGRIVNTISRHMRSRLIQTLKIKQPPVSIILDTSSVKQCRQYLLVFIQITVDVIPKVYLYNVTELTGEKSLDMKTALLDAFEKDGITKVIKDNLIGFTSDGASNMVGIRGGLGK</sequence>
<proteinExistence type="predicted"/>
<reference evidence="2" key="1">
    <citation type="submission" date="2022-11" db="UniProtKB">
        <authorList>
            <consortium name="WormBaseParasite"/>
        </authorList>
    </citation>
    <scope>IDENTIFICATION</scope>
</reference>
<evidence type="ECO:0000313" key="1">
    <source>
        <dbReference type="Proteomes" id="UP000887579"/>
    </source>
</evidence>
<dbReference type="WBParaSite" id="ES5_v2.g15929.t1">
    <property type="protein sequence ID" value="ES5_v2.g15929.t1"/>
    <property type="gene ID" value="ES5_v2.g15929"/>
</dbReference>